<dbReference type="EMBL" id="AP022345">
    <property type="protein sequence ID" value="BBU69184.1"/>
    <property type="molecule type" value="Genomic_DNA"/>
</dbReference>
<protein>
    <recommendedName>
        <fullName evidence="1">MIP18 family-like domain-containing protein</fullName>
    </recommendedName>
</protein>
<dbReference type="InterPro" id="IPR002744">
    <property type="entry name" value="MIP18-like"/>
</dbReference>
<evidence type="ECO:0000313" key="2">
    <source>
        <dbReference type="EMBL" id="BBU69184.1"/>
    </source>
</evidence>
<dbReference type="PANTHER" id="PTHR42831">
    <property type="entry name" value="FE-S PROTEIN MATURATION AUXILIARY FACTOR YITW"/>
    <property type="match status" value="1"/>
</dbReference>
<dbReference type="Proteomes" id="UP000463961">
    <property type="component" value="Chromosome"/>
</dbReference>
<dbReference type="SUPFAM" id="SSF117916">
    <property type="entry name" value="Fe-S cluster assembly (FSCA) domain-like"/>
    <property type="match status" value="1"/>
</dbReference>
<name>A0A679HSX3_9RHOO</name>
<dbReference type="OrthoDB" id="9805360at2"/>
<evidence type="ECO:0000259" key="1">
    <source>
        <dbReference type="Pfam" id="PF01883"/>
    </source>
</evidence>
<accession>A0A679HSX3</accession>
<gene>
    <name evidence="2" type="ORF">ICHIAU1_14670</name>
</gene>
<reference evidence="3" key="1">
    <citation type="submission" date="2020-01" db="EMBL/GenBank/DDBJ databases">
        <title>Phosphoaccumulans saitamaens gen. nov., sp. nov., a polyphosphate accumulating bacterium isolated from surface river water.</title>
        <authorList>
            <person name="Watanabe K."/>
            <person name="Suda W."/>
        </authorList>
    </citation>
    <scope>NUCLEOTIDE SEQUENCE [LARGE SCALE GENOMIC DNA]</scope>
    <source>
        <strain evidence="3">ICHIAU1</strain>
    </source>
</reference>
<dbReference type="InterPro" id="IPR034904">
    <property type="entry name" value="FSCA_dom_sf"/>
</dbReference>
<feature type="domain" description="MIP18 family-like" evidence="1">
    <location>
        <begin position="7"/>
        <end position="78"/>
    </location>
</feature>
<dbReference type="Pfam" id="PF01883">
    <property type="entry name" value="FeS_assembly_P"/>
    <property type="match status" value="1"/>
</dbReference>
<keyword evidence="3" id="KW-1185">Reference proteome</keyword>
<organism evidence="2 3">
    <name type="scientific">Fluviibacter phosphoraccumulans</name>
    <dbReference type="NCBI Taxonomy" id="1751046"/>
    <lineage>
        <taxon>Bacteria</taxon>
        <taxon>Pseudomonadati</taxon>
        <taxon>Pseudomonadota</taxon>
        <taxon>Betaproteobacteria</taxon>
        <taxon>Rhodocyclales</taxon>
        <taxon>Fluviibacteraceae</taxon>
        <taxon>Fluviibacter</taxon>
    </lineage>
</organism>
<dbReference type="AlphaFoldDB" id="A0A679HSX3"/>
<sequence>MNGNQIDKLWACLCNVMDPEVGINVVELGLIYKITVTNKDVHILMTMTSAACPMGDLLLGDVKQAICEVIPDGVKVNVELTFDPLWNPSMMSETARKHFGW</sequence>
<dbReference type="Gene3D" id="3.30.300.130">
    <property type="entry name" value="Fe-S cluster assembly (FSCA)"/>
    <property type="match status" value="1"/>
</dbReference>
<evidence type="ECO:0000313" key="3">
    <source>
        <dbReference type="Proteomes" id="UP000463961"/>
    </source>
</evidence>
<proteinExistence type="predicted"/>
<dbReference type="RefSeq" id="WP_162050098.1">
    <property type="nucleotide sequence ID" value="NZ_AP019011.1"/>
</dbReference>
<dbReference type="PANTHER" id="PTHR42831:SF1">
    <property type="entry name" value="FE-S PROTEIN MATURATION AUXILIARY FACTOR YITW"/>
    <property type="match status" value="1"/>
</dbReference>
<dbReference type="InterPro" id="IPR052339">
    <property type="entry name" value="Fe-S_Maturation_MIP18"/>
</dbReference>